<dbReference type="Proteomes" id="UP000636949">
    <property type="component" value="Unassembled WGS sequence"/>
</dbReference>
<evidence type="ECO:0000313" key="3">
    <source>
        <dbReference type="Proteomes" id="UP000636949"/>
    </source>
</evidence>
<feature type="chain" id="PRO_5035178418" evidence="1">
    <location>
        <begin position="24"/>
        <end position="232"/>
    </location>
</feature>
<dbReference type="AlphaFoldDB" id="A0A8J2Z327"/>
<dbReference type="RefSeq" id="WP_117001670.1">
    <property type="nucleotide sequence ID" value="NZ_BMJS01000004.1"/>
</dbReference>
<name>A0A8J2Z327_9GAMM</name>
<keyword evidence="3" id="KW-1185">Reference proteome</keyword>
<reference evidence="2" key="2">
    <citation type="submission" date="2020-09" db="EMBL/GenBank/DDBJ databases">
        <authorList>
            <person name="Sun Q."/>
            <person name="Zhou Y."/>
        </authorList>
    </citation>
    <scope>NUCLEOTIDE SEQUENCE</scope>
    <source>
        <strain evidence="2">CGMCC 1.15758</strain>
    </source>
</reference>
<evidence type="ECO:0000256" key="1">
    <source>
        <dbReference type="SAM" id="SignalP"/>
    </source>
</evidence>
<feature type="signal peptide" evidence="1">
    <location>
        <begin position="1"/>
        <end position="23"/>
    </location>
</feature>
<gene>
    <name evidence="2" type="ORF">GCM10010995_06530</name>
</gene>
<proteinExistence type="predicted"/>
<comment type="caution">
    <text evidence="2">The sequence shown here is derived from an EMBL/GenBank/DDBJ whole genome shotgun (WGS) entry which is preliminary data.</text>
</comment>
<reference evidence="2" key="1">
    <citation type="journal article" date="2014" name="Int. J. Syst. Evol. Microbiol.">
        <title>Complete genome sequence of Corynebacterium casei LMG S-19264T (=DSM 44701T), isolated from a smear-ripened cheese.</title>
        <authorList>
            <consortium name="US DOE Joint Genome Institute (JGI-PGF)"/>
            <person name="Walter F."/>
            <person name="Albersmeier A."/>
            <person name="Kalinowski J."/>
            <person name="Ruckert C."/>
        </authorList>
    </citation>
    <scope>NUCLEOTIDE SEQUENCE</scope>
    <source>
        <strain evidence="2">CGMCC 1.15758</strain>
    </source>
</reference>
<organism evidence="2 3">
    <name type="scientific">Cysteiniphilum litorale</name>
    <dbReference type="NCBI Taxonomy" id="2056700"/>
    <lineage>
        <taxon>Bacteria</taxon>
        <taxon>Pseudomonadati</taxon>
        <taxon>Pseudomonadota</taxon>
        <taxon>Gammaproteobacteria</taxon>
        <taxon>Thiotrichales</taxon>
        <taxon>Fastidiosibacteraceae</taxon>
        <taxon>Cysteiniphilum</taxon>
    </lineage>
</organism>
<dbReference type="PROSITE" id="PS51257">
    <property type="entry name" value="PROKAR_LIPOPROTEIN"/>
    <property type="match status" value="1"/>
</dbReference>
<accession>A0A8J2Z327</accession>
<dbReference type="EMBL" id="BMJS01000004">
    <property type="protein sequence ID" value="GGF92056.1"/>
    <property type="molecule type" value="Genomic_DNA"/>
</dbReference>
<keyword evidence="1" id="KW-0732">Signal</keyword>
<evidence type="ECO:0000313" key="2">
    <source>
        <dbReference type="EMBL" id="GGF92056.1"/>
    </source>
</evidence>
<sequence>MKIKMRKFTYVVCLVVSCQSAFSTVVISPLGLINQKEYGVEQNKTSLTLNSLLQAYYGAQFKIKYLDNRLGNTLIEWTGNKTLEQIKSYLSVNYGVNIYVNGDTQIIGVTSENDNLVSESKSQALALSQNRAVYPIYSDETSLEETLRNWVKEYNIQYGYKAGNPLTIKFNVSLEQLYLQRMHDYGFEGGYKNTREEFVAQLNSWFTNNNSSLLPYSLKAFIENNVITVTSV</sequence>
<protein>
    <submittedName>
        <fullName evidence="2">Uncharacterized protein</fullName>
    </submittedName>
</protein>